<reference evidence="3 4" key="1">
    <citation type="submission" date="2016-11" db="EMBL/GenBank/DDBJ databases">
        <authorList>
            <person name="Jaros S."/>
            <person name="Januszkiewicz K."/>
            <person name="Wedrychowicz H."/>
        </authorList>
    </citation>
    <scope>NUCLEOTIDE SEQUENCE [LARGE SCALE GENOMIC DNA]</scope>
    <source>
        <strain evidence="3 4">DSM 15929</strain>
    </source>
</reference>
<evidence type="ECO:0000256" key="1">
    <source>
        <dbReference type="ARBA" id="ARBA00022694"/>
    </source>
</evidence>
<keyword evidence="1 2" id="KW-0819">tRNA processing</keyword>
<proteinExistence type="inferred from homology"/>
<evidence type="ECO:0000313" key="3">
    <source>
        <dbReference type="EMBL" id="SHK01169.1"/>
    </source>
</evidence>
<feature type="binding site" evidence="2">
    <location>
        <begin position="188"/>
        <end position="189"/>
    </location>
    <ligand>
        <name>ATP</name>
        <dbReference type="ChEBI" id="CHEBI:30616"/>
    </ligand>
</feature>
<dbReference type="STRING" id="1121322.SAMN02745136_01529"/>
<dbReference type="Pfam" id="PF05636">
    <property type="entry name" value="HIGH_NTase1"/>
    <property type="match status" value="1"/>
</dbReference>
<dbReference type="GO" id="GO:0016879">
    <property type="term" value="F:ligase activity, forming carbon-nitrogen bonds"/>
    <property type="evidence" value="ECO:0007669"/>
    <property type="project" value="UniProtKB-UniRule"/>
</dbReference>
<comment type="function">
    <text evidence="2">Catalyzes the formation of N(4)-acetylcytidine (ac(4)C) at the wobble position of elongator tRNA(Met), using acetate and ATP as substrates. First activates an acetate ion to form acetyladenylate (Ac-AMP) and then transfers the acetyl group to tRNA to form ac(4)C34.</text>
</comment>
<keyword evidence="2" id="KW-0547">Nucleotide-binding</keyword>
<organism evidence="3 4">
    <name type="scientific">Anaerocolumna jejuensis DSM 15929</name>
    <dbReference type="NCBI Taxonomy" id="1121322"/>
    <lineage>
        <taxon>Bacteria</taxon>
        <taxon>Bacillati</taxon>
        <taxon>Bacillota</taxon>
        <taxon>Clostridia</taxon>
        <taxon>Lachnospirales</taxon>
        <taxon>Lachnospiraceae</taxon>
        <taxon>Anaerocolumna</taxon>
    </lineage>
</organism>
<accession>A0A1M6NZL7</accession>
<dbReference type="GO" id="GO:0005524">
    <property type="term" value="F:ATP binding"/>
    <property type="evidence" value="ECO:0007669"/>
    <property type="project" value="UniProtKB-KW"/>
</dbReference>
<dbReference type="EMBL" id="FRAC01000008">
    <property type="protein sequence ID" value="SHK01169.1"/>
    <property type="molecule type" value="Genomic_DNA"/>
</dbReference>
<comment type="similarity">
    <text evidence="2">Belongs to the TmcAL family.</text>
</comment>
<dbReference type="Proteomes" id="UP000184386">
    <property type="component" value="Unassembled WGS sequence"/>
</dbReference>
<keyword evidence="3" id="KW-0808">Transferase</keyword>
<dbReference type="GO" id="GO:0000049">
    <property type="term" value="F:tRNA binding"/>
    <property type="evidence" value="ECO:0007669"/>
    <property type="project" value="UniProtKB-KW"/>
</dbReference>
<evidence type="ECO:0000313" key="4">
    <source>
        <dbReference type="Proteomes" id="UP000184386"/>
    </source>
</evidence>
<dbReference type="PANTHER" id="PTHR37825">
    <property type="entry name" value="TRNA(MET) CYTIDINE ACETATE LIGASE"/>
    <property type="match status" value="1"/>
</dbReference>
<comment type="subcellular location">
    <subcellularLocation>
        <location evidence="2">Cytoplasm</location>
    </subcellularLocation>
</comment>
<sequence length="414" mass="45965">MKVVGLITEYNPFHNGHYHHITEARSLTGADYCVVVMSGNYVQRGAPALLDKYTRAKMALACGADLVLELPVCFSSASAEYFSMGAVSILENIGVIDYLCFGSECGKIDTLKEASDILLTEPPLFKKILNESLKAGKTFPQARMEALRMFMPQADISIFSSPNNILGMEYIKALTSLNSRIIPVTIPRIASGYHKEALNEGVDSVISSATAIRRAVRNKTPITDLINHVPKEVFPLLSSTYNKTWPVFEEDFSLLLQYKLMAETSASLTKYLDVTPDLANRIKGLMEPGFSYVEAAKAMKSRQWTLTRINRSLLHILLNITEDSMKQYKANGYAQYGRILGIKRTSSPLLRTMAKKSKLPLITKVGGTANKLSKTAQSMLNEELCSTALYNEVVYNKFGILPKSEYKQGIVLQD</sequence>
<comment type="catalytic activity">
    <reaction evidence="2">
        <text>cytidine(34) in elongator tRNA(Met) + acetate + ATP = N(4)-acetylcytidine(34) in elongator tRNA(Met) + AMP + diphosphate</text>
        <dbReference type="Rhea" id="RHEA:58144"/>
        <dbReference type="Rhea" id="RHEA-COMP:10693"/>
        <dbReference type="Rhea" id="RHEA-COMP:10694"/>
        <dbReference type="ChEBI" id="CHEBI:30089"/>
        <dbReference type="ChEBI" id="CHEBI:30616"/>
        <dbReference type="ChEBI" id="CHEBI:33019"/>
        <dbReference type="ChEBI" id="CHEBI:74900"/>
        <dbReference type="ChEBI" id="CHEBI:82748"/>
        <dbReference type="ChEBI" id="CHEBI:456215"/>
    </reaction>
</comment>
<dbReference type="GO" id="GO:0005737">
    <property type="term" value="C:cytoplasm"/>
    <property type="evidence" value="ECO:0007669"/>
    <property type="project" value="UniProtKB-SubCell"/>
</dbReference>
<dbReference type="AlphaFoldDB" id="A0A1M6NZL7"/>
<dbReference type="NCBIfam" id="NF010191">
    <property type="entry name" value="PRK13670.1"/>
    <property type="match status" value="1"/>
</dbReference>
<feature type="binding site" evidence="2">
    <location>
        <position position="102"/>
    </location>
    <ligand>
        <name>ATP</name>
        <dbReference type="ChEBI" id="CHEBI:30616"/>
    </ligand>
</feature>
<keyword evidence="2" id="KW-0436">Ligase</keyword>
<protein>
    <recommendedName>
        <fullName evidence="2">tRNA(Met) cytidine acetate ligase</fullName>
        <ecNumber evidence="2">6.3.4.-</ecNumber>
    </recommendedName>
</protein>
<keyword evidence="2" id="KW-0963">Cytoplasm</keyword>
<evidence type="ECO:0000256" key="2">
    <source>
        <dbReference type="HAMAP-Rule" id="MF_01539"/>
    </source>
</evidence>
<keyword evidence="4" id="KW-1185">Reference proteome</keyword>
<dbReference type="PANTHER" id="PTHR37825:SF1">
    <property type="entry name" value="TRNA(MET) CYTIDINE ACETATE LIGASE"/>
    <property type="match status" value="1"/>
</dbReference>
<feature type="binding site" evidence="2">
    <location>
        <begin position="7"/>
        <end position="20"/>
    </location>
    <ligand>
        <name>ATP</name>
        <dbReference type="ChEBI" id="CHEBI:30616"/>
    </ligand>
</feature>
<gene>
    <name evidence="2" type="primary">tmcAL</name>
    <name evidence="3" type="ORF">SAMN02745136_01529</name>
</gene>
<keyword evidence="2" id="KW-0067">ATP-binding</keyword>
<dbReference type="SUPFAM" id="SSF52374">
    <property type="entry name" value="Nucleotidylyl transferase"/>
    <property type="match status" value="1"/>
</dbReference>
<feature type="binding site" evidence="2">
    <location>
        <position position="163"/>
    </location>
    <ligand>
        <name>ATP</name>
        <dbReference type="ChEBI" id="CHEBI:30616"/>
    </ligand>
</feature>
<keyword evidence="2" id="KW-0694">RNA-binding</keyword>
<dbReference type="GO" id="GO:0006400">
    <property type="term" value="P:tRNA modification"/>
    <property type="evidence" value="ECO:0007669"/>
    <property type="project" value="UniProtKB-UniRule"/>
</dbReference>
<dbReference type="GO" id="GO:0016740">
    <property type="term" value="F:transferase activity"/>
    <property type="evidence" value="ECO:0007669"/>
    <property type="project" value="UniProtKB-KW"/>
</dbReference>
<dbReference type="InterPro" id="IPR008513">
    <property type="entry name" value="tRNA(Met)_cyd_acetate_ligase"/>
</dbReference>
<name>A0A1M6NZL7_9FIRM</name>
<keyword evidence="2" id="KW-0820">tRNA-binding</keyword>
<dbReference type="InterPro" id="IPR014729">
    <property type="entry name" value="Rossmann-like_a/b/a_fold"/>
</dbReference>
<dbReference type="Gene3D" id="3.40.50.620">
    <property type="entry name" value="HUPs"/>
    <property type="match status" value="1"/>
</dbReference>
<dbReference type="RefSeq" id="WP_073274442.1">
    <property type="nucleotide sequence ID" value="NZ_FRAC01000008.1"/>
</dbReference>
<dbReference type="EC" id="6.3.4.-" evidence="2"/>
<dbReference type="HAMAP" id="MF_01539">
    <property type="entry name" value="TmcAL"/>
    <property type="match status" value="1"/>
</dbReference>